<dbReference type="SUPFAM" id="SSF100879">
    <property type="entry name" value="Lesion bypass DNA polymerase (Y-family), little finger domain"/>
    <property type="match status" value="1"/>
</dbReference>
<dbReference type="EMBL" id="SORX01000002">
    <property type="protein sequence ID" value="TFE03151.1"/>
    <property type="molecule type" value="Genomic_DNA"/>
</dbReference>
<name>A0A4Y8LNY7_9BACL</name>
<feature type="domain" description="UmuC" evidence="4">
    <location>
        <begin position="11"/>
        <end position="198"/>
    </location>
</feature>
<keyword evidence="2" id="KW-0515">Mutator protein</keyword>
<dbReference type="GO" id="GO:0003684">
    <property type="term" value="F:damaged DNA binding"/>
    <property type="evidence" value="ECO:0007669"/>
    <property type="project" value="InterPro"/>
</dbReference>
<dbReference type="InterPro" id="IPR050116">
    <property type="entry name" value="DNA_polymerase-Y"/>
</dbReference>
<dbReference type="Gene3D" id="3.30.1490.100">
    <property type="entry name" value="DNA polymerase, Y-family, little finger domain"/>
    <property type="match status" value="1"/>
</dbReference>
<keyword evidence="3" id="KW-0808">Transferase</keyword>
<dbReference type="GO" id="GO:0005829">
    <property type="term" value="C:cytosol"/>
    <property type="evidence" value="ECO:0007669"/>
    <property type="project" value="TreeGrafter"/>
</dbReference>
<dbReference type="GO" id="GO:0042276">
    <property type="term" value="P:error-prone translesion synthesis"/>
    <property type="evidence" value="ECO:0007669"/>
    <property type="project" value="TreeGrafter"/>
</dbReference>
<organism evidence="5 6">
    <name type="scientific">Jeotgalibacillus salarius</name>
    <dbReference type="NCBI Taxonomy" id="546023"/>
    <lineage>
        <taxon>Bacteria</taxon>
        <taxon>Bacillati</taxon>
        <taxon>Bacillota</taxon>
        <taxon>Bacilli</taxon>
        <taxon>Bacillales</taxon>
        <taxon>Caryophanaceae</taxon>
        <taxon>Jeotgalibacillus</taxon>
    </lineage>
</organism>
<dbReference type="GO" id="GO:0009432">
    <property type="term" value="P:SOS response"/>
    <property type="evidence" value="ECO:0007669"/>
    <property type="project" value="TreeGrafter"/>
</dbReference>
<sequence>MDYASEKHQRILCVDMRSFYASCTAVETGQDPLKCKIAIVGNQEQKGSVILAASPLVKKEFGVRTGSRLHEIPNRKDIQLIEPDMGRYLQLSTEITKLFSRYVPKEAIHVYSVDESFLQIDGTSRLWGDAREIATLIADDMMREFGLPCAVGIGPNMLLAKLCLDMEAKRKGVAEWTYEDVETKLWPVSPLSAMWGIGSRLEKKLNRMGIFSVGDLAAYDLERLEAVFGVMGNQLYYHAHGIDRSEIGAPILKGQVSYGKSQILMRDYTDRKEIEAVLLEMCEEVARRARRHFLAARTVHLGVGYSKRAPVPAFHRSQSIEKPTAITMELYKVCLNLLDQHLAPYPVRKISISLTNLSDDSTLQLDLFNPRKKELHMLGYVMDSIRERHGSASLLRAVSYTDAGTSRRRAALIGGHKSKQRKKAGE</sequence>
<evidence type="ECO:0000313" key="6">
    <source>
        <dbReference type="Proteomes" id="UP000297776"/>
    </source>
</evidence>
<dbReference type="Gene3D" id="3.30.70.270">
    <property type="match status" value="1"/>
</dbReference>
<proteinExistence type="inferred from homology"/>
<evidence type="ECO:0000256" key="2">
    <source>
        <dbReference type="ARBA" id="ARBA00022457"/>
    </source>
</evidence>
<dbReference type="InterPro" id="IPR017961">
    <property type="entry name" value="DNA_pol_Y-fam_little_finger"/>
</dbReference>
<keyword evidence="3" id="KW-0548">Nucleotidyltransferase</keyword>
<protein>
    <submittedName>
        <fullName evidence="5">UV damage repair protein UvrX</fullName>
    </submittedName>
</protein>
<dbReference type="InterPro" id="IPR043128">
    <property type="entry name" value="Rev_trsase/Diguanyl_cyclase"/>
</dbReference>
<dbReference type="InterPro" id="IPR043502">
    <property type="entry name" value="DNA/RNA_pol_sf"/>
</dbReference>
<dbReference type="Pfam" id="PF00817">
    <property type="entry name" value="IMS"/>
    <property type="match status" value="1"/>
</dbReference>
<dbReference type="Gene3D" id="3.40.1170.60">
    <property type="match status" value="1"/>
</dbReference>
<dbReference type="OrthoDB" id="9808813at2"/>
<dbReference type="Pfam" id="PF11798">
    <property type="entry name" value="IMS_HHH"/>
    <property type="match status" value="1"/>
</dbReference>
<dbReference type="AlphaFoldDB" id="A0A4Y8LNY7"/>
<dbReference type="CDD" id="cd01700">
    <property type="entry name" value="PolY_Pol_V_umuC"/>
    <property type="match status" value="1"/>
</dbReference>
<evidence type="ECO:0000256" key="1">
    <source>
        <dbReference type="ARBA" id="ARBA00010945"/>
    </source>
</evidence>
<dbReference type="SUPFAM" id="SSF56672">
    <property type="entry name" value="DNA/RNA polymerases"/>
    <property type="match status" value="1"/>
</dbReference>
<keyword evidence="6" id="KW-1185">Reference proteome</keyword>
<keyword evidence="3" id="KW-0239">DNA-directed DNA polymerase</keyword>
<dbReference type="PANTHER" id="PTHR11076">
    <property type="entry name" value="DNA REPAIR POLYMERASE UMUC / TRANSFERASE FAMILY MEMBER"/>
    <property type="match status" value="1"/>
</dbReference>
<gene>
    <name evidence="5" type="ORF">E2626_04880</name>
</gene>
<comment type="caution">
    <text evidence="5">The sequence shown here is derived from an EMBL/GenBank/DDBJ whole genome shotgun (WGS) entry which is preliminary data.</text>
</comment>
<evidence type="ECO:0000256" key="3">
    <source>
        <dbReference type="ARBA" id="ARBA00022932"/>
    </source>
</evidence>
<evidence type="ECO:0000313" key="5">
    <source>
        <dbReference type="EMBL" id="TFE03151.1"/>
    </source>
</evidence>
<accession>A0A4Y8LNY7</accession>
<dbReference type="InterPro" id="IPR036775">
    <property type="entry name" value="DNA_pol_Y-fam_lit_finger_sf"/>
</dbReference>
<dbReference type="Gene3D" id="1.10.150.20">
    <property type="entry name" value="5' to 3' exonuclease, C-terminal subdomain"/>
    <property type="match status" value="1"/>
</dbReference>
<dbReference type="GO" id="GO:0003887">
    <property type="term" value="F:DNA-directed DNA polymerase activity"/>
    <property type="evidence" value="ECO:0007669"/>
    <property type="project" value="UniProtKB-KW"/>
</dbReference>
<dbReference type="Proteomes" id="UP000297776">
    <property type="component" value="Unassembled WGS sequence"/>
</dbReference>
<dbReference type="PANTHER" id="PTHR11076:SF35">
    <property type="entry name" value="DNA REPAIR PROTEIN HOMOLOG YOBH"/>
    <property type="match status" value="1"/>
</dbReference>
<dbReference type="InterPro" id="IPR001126">
    <property type="entry name" value="UmuC"/>
</dbReference>
<evidence type="ECO:0000259" key="4">
    <source>
        <dbReference type="PROSITE" id="PS50173"/>
    </source>
</evidence>
<dbReference type="RefSeq" id="WP_134380252.1">
    <property type="nucleotide sequence ID" value="NZ_SORX01000002.1"/>
</dbReference>
<dbReference type="GO" id="GO:0006281">
    <property type="term" value="P:DNA repair"/>
    <property type="evidence" value="ECO:0007669"/>
    <property type="project" value="InterPro"/>
</dbReference>
<dbReference type="InterPro" id="IPR024728">
    <property type="entry name" value="PolY_HhH_motif"/>
</dbReference>
<dbReference type="PROSITE" id="PS50173">
    <property type="entry name" value="UMUC"/>
    <property type="match status" value="1"/>
</dbReference>
<reference evidence="5 6" key="1">
    <citation type="submission" date="2019-03" db="EMBL/GenBank/DDBJ databases">
        <authorList>
            <person name="Yang Y."/>
        </authorList>
    </citation>
    <scope>NUCLEOTIDE SEQUENCE [LARGE SCALE GENOMIC DNA]</scope>
    <source>
        <strain evidence="5 6">ASL-1</strain>
    </source>
</reference>
<dbReference type="Pfam" id="PF11799">
    <property type="entry name" value="IMS_C"/>
    <property type="match status" value="1"/>
</dbReference>
<comment type="similarity">
    <text evidence="1">Belongs to the DNA polymerase type-Y family.</text>
</comment>